<dbReference type="EMBL" id="JACJVN010000107">
    <property type="protein sequence ID" value="MBB6679759.1"/>
    <property type="molecule type" value="Genomic_DNA"/>
</dbReference>
<dbReference type="AlphaFoldDB" id="A0A841TIS3"/>
<dbReference type="Pfam" id="PF06265">
    <property type="entry name" value="YutD-like"/>
    <property type="match status" value="1"/>
</dbReference>
<name>A0A841TIS3_9BACL</name>
<dbReference type="InterPro" id="IPR009370">
    <property type="entry name" value="YutD-like"/>
</dbReference>
<accession>A0A841TIS3</accession>
<comment type="caution">
    <text evidence="1">The sequence shown here is derived from an EMBL/GenBank/DDBJ whole genome shotgun (WGS) entry which is preliminary data.</text>
</comment>
<evidence type="ECO:0000313" key="2">
    <source>
        <dbReference type="Proteomes" id="UP000574133"/>
    </source>
</evidence>
<proteinExistence type="predicted"/>
<reference evidence="1 2" key="1">
    <citation type="submission" date="2020-08" db="EMBL/GenBank/DDBJ databases">
        <title>Cohnella phylogeny.</title>
        <authorList>
            <person name="Dunlap C."/>
        </authorList>
    </citation>
    <scope>NUCLEOTIDE SEQUENCE [LARGE SCALE GENOMIC DNA]</scope>
    <source>
        <strain evidence="1 2">DSM 103658</strain>
    </source>
</reference>
<dbReference type="Gene3D" id="3.50.4.20">
    <property type="match status" value="1"/>
</dbReference>
<dbReference type="Proteomes" id="UP000574133">
    <property type="component" value="Unassembled WGS sequence"/>
</dbReference>
<evidence type="ECO:0000313" key="1">
    <source>
        <dbReference type="EMBL" id="MBB6679759.1"/>
    </source>
</evidence>
<organism evidence="1 2">
    <name type="scientific">Cohnella lubricantis</name>
    <dbReference type="NCBI Taxonomy" id="2163172"/>
    <lineage>
        <taxon>Bacteria</taxon>
        <taxon>Bacillati</taxon>
        <taxon>Bacillota</taxon>
        <taxon>Bacilli</taxon>
        <taxon>Bacillales</taxon>
        <taxon>Paenibacillaceae</taxon>
        <taxon>Cohnella</taxon>
    </lineage>
</organism>
<protein>
    <submittedName>
        <fullName evidence="1">YutD family protein</fullName>
    </submittedName>
</protein>
<keyword evidence="2" id="KW-1185">Reference proteome</keyword>
<dbReference type="InterPro" id="IPR038141">
    <property type="entry name" value="YutD-like_sf"/>
</dbReference>
<sequence length="62" mass="7473">MYMAGGNTYTLVHEHKNGWNPEAFRERFSEVLERYDYVVGDWGYNQLRLRGFYKDQQPKLVV</sequence>
<gene>
    <name evidence="1" type="ORF">H4Q31_20970</name>
</gene>
<feature type="non-terminal residue" evidence="1">
    <location>
        <position position="62"/>
    </location>
</feature>